<gene>
    <name evidence="2" type="ORF">OIK44_10675</name>
</gene>
<keyword evidence="1" id="KW-1133">Transmembrane helix</keyword>
<comment type="caution">
    <text evidence="2">The sequence shown here is derived from an EMBL/GenBank/DDBJ whole genome shotgun (WGS) entry which is preliminary data.</text>
</comment>
<feature type="transmembrane region" description="Helical" evidence="1">
    <location>
        <begin position="60"/>
        <end position="81"/>
    </location>
</feature>
<sequence>MPPSHPYIAFRLRLARHGLAQCAASLRSTLEIVLPLAGIGLFGLLAMIALPGLYAATLAWPAACAVVLAQALLTAAPAWLLRKRLLPPDVAAWLPALPLPAALRWRADAAVAALLTAPLALAYAVSLSIWLYQWPAWLRPVAPQGIAATLLSLLLSWICAGAVLARRARPAAPARQRRRAAQAGIYTARPQRPRILFLWHRLYWLPFWRGDSAVGIQQSLLWLGAAASALLWLWRPAAVPAPVFGLATTVLLLMLTDRGDQAVRAHIALLRTATAAWPVAARRVACCARLFSLLPALSVQALFGAVLRGLPGGYSHKVAAIYLGAGGMAHLAIVGLPGLNPRARVALVAVSILVLSAIGSELWN</sequence>
<feature type="transmembrane region" description="Helical" evidence="1">
    <location>
        <begin position="109"/>
        <end position="132"/>
    </location>
</feature>
<accession>A0ABT5JZN5</accession>
<evidence type="ECO:0000313" key="3">
    <source>
        <dbReference type="Proteomes" id="UP001221208"/>
    </source>
</evidence>
<feature type="transmembrane region" description="Helical" evidence="1">
    <location>
        <begin position="32"/>
        <end position="54"/>
    </location>
</feature>
<feature type="transmembrane region" description="Helical" evidence="1">
    <location>
        <begin position="239"/>
        <end position="256"/>
    </location>
</feature>
<feature type="transmembrane region" description="Helical" evidence="1">
    <location>
        <begin position="345"/>
        <end position="363"/>
    </location>
</feature>
<feature type="transmembrane region" description="Helical" evidence="1">
    <location>
        <begin position="319"/>
        <end position="338"/>
    </location>
</feature>
<protein>
    <recommendedName>
        <fullName evidence="4">ABC-2 type transport system permease protein</fullName>
    </recommendedName>
</protein>
<keyword evidence="1" id="KW-0472">Membrane</keyword>
<evidence type="ECO:0000313" key="2">
    <source>
        <dbReference type="EMBL" id="MDC8758054.1"/>
    </source>
</evidence>
<evidence type="ECO:0000256" key="1">
    <source>
        <dbReference type="SAM" id="Phobius"/>
    </source>
</evidence>
<feature type="transmembrane region" description="Helical" evidence="1">
    <location>
        <begin position="290"/>
        <end position="307"/>
    </location>
</feature>
<dbReference type="Proteomes" id="UP001221208">
    <property type="component" value="Unassembled WGS sequence"/>
</dbReference>
<name>A0ABT5JZN5_9BURK</name>
<keyword evidence="3" id="KW-1185">Reference proteome</keyword>
<organism evidence="2 3">
    <name type="scientific">Janthinobacterium fluminis</name>
    <dbReference type="NCBI Taxonomy" id="2987524"/>
    <lineage>
        <taxon>Bacteria</taxon>
        <taxon>Pseudomonadati</taxon>
        <taxon>Pseudomonadota</taxon>
        <taxon>Betaproteobacteria</taxon>
        <taxon>Burkholderiales</taxon>
        <taxon>Oxalobacteraceae</taxon>
        <taxon>Janthinobacterium</taxon>
    </lineage>
</organism>
<reference evidence="2 3" key="1">
    <citation type="submission" date="2022-10" db="EMBL/GenBank/DDBJ databases">
        <title>Janthinobacterium sp. hw3 Genome sequencing.</title>
        <authorList>
            <person name="Park S."/>
        </authorList>
    </citation>
    <scope>NUCLEOTIDE SEQUENCE [LARGE SCALE GENOMIC DNA]</scope>
    <source>
        <strain evidence="3">hw3</strain>
    </source>
</reference>
<proteinExistence type="predicted"/>
<feature type="transmembrane region" description="Helical" evidence="1">
    <location>
        <begin position="213"/>
        <end position="233"/>
    </location>
</feature>
<dbReference type="RefSeq" id="WP_273670726.1">
    <property type="nucleotide sequence ID" value="NZ_JAQQXR010000003.1"/>
</dbReference>
<dbReference type="EMBL" id="JAQQXR010000003">
    <property type="protein sequence ID" value="MDC8758054.1"/>
    <property type="molecule type" value="Genomic_DNA"/>
</dbReference>
<evidence type="ECO:0008006" key="4">
    <source>
        <dbReference type="Google" id="ProtNLM"/>
    </source>
</evidence>
<keyword evidence="1" id="KW-0812">Transmembrane</keyword>
<feature type="transmembrane region" description="Helical" evidence="1">
    <location>
        <begin position="144"/>
        <end position="165"/>
    </location>
</feature>